<evidence type="ECO:0000313" key="4">
    <source>
        <dbReference type="EMBL" id="MDZ7540523.1"/>
    </source>
</evidence>
<dbReference type="PANTHER" id="PTHR22916:SF51">
    <property type="entry name" value="GLYCOSYLTRANSFERASE EPSH-RELATED"/>
    <property type="match status" value="1"/>
</dbReference>
<accession>A0AAW9KEP3</accession>
<keyword evidence="2" id="KW-0808">Transferase</keyword>
<dbReference type="InterPro" id="IPR029044">
    <property type="entry name" value="Nucleotide-diphossugar_trans"/>
</dbReference>
<protein>
    <submittedName>
        <fullName evidence="4">Glycosyltransferase</fullName>
    </submittedName>
</protein>
<reference evidence="4" key="1">
    <citation type="submission" date="2019-11" db="EMBL/GenBank/DDBJ databases">
        <title>Characterization of Clostridium perfringens isolates from swine manure treated agricultural soils.</title>
        <authorList>
            <person name="Wushke S.T."/>
        </authorList>
    </citation>
    <scope>NUCLEOTIDE SEQUENCE</scope>
    <source>
        <strain evidence="4">X62</strain>
    </source>
</reference>
<dbReference type="Gene3D" id="3.90.550.10">
    <property type="entry name" value="Spore Coat Polysaccharide Biosynthesis Protein SpsA, Chain A"/>
    <property type="match status" value="1"/>
</dbReference>
<dbReference type="PANTHER" id="PTHR22916">
    <property type="entry name" value="GLYCOSYLTRANSFERASE"/>
    <property type="match status" value="1"/>
</dbReference>
<keyword evidence="1" id="KW-0328">Glycosyltransferase</keyword>
<sequence>MQNLILSIVIPVYNVEKYIKRCIESIIDKYNEHIEIILVDDGSTDNSGKICDEIAAMSKNISVIHKANGGLADARNSGIKVANGNYIQFLDPDDWVESNIYDTIFPILKLYKPDLIKFGYNRVINGKVVYKEFPKVEEGYHEKEDFRKKVFSVALGNGKLFDYNNSFIMSACMTIYNLEIIKKYELYFKSEREILNEDILFNLEFLNQCDNGYILHNYFYYYDCRDGSLTQRYKPNMYERKIKLLDYYEKNVNGKDVLNIYKVNYAQFIVEHIYDCAVMEVQWNLNKKECIKRLKIIFDDKRLENAISLLQTKNLSLKAKTIVFLMKRKKVFAFKILYSIIKRLQSIRMDD</sequence>
<gene>
    <name evidence="4" type="ORF">GNF83_04550</name>
</gene>
<dbReference type="Pfam" id="PF00535">
    <property type="entry name" value="Glycos_transf_2"/>
    <property type="match status" value="1"/>
</dbReference>
<dbReference type="Proteomes" id="UP001288944">
    <property type="component" value="Unassembled WGS sequence"/>
</dbReference>
<dbReference type="RefSeq" id="WP_110071000.1">
    <property type="nucleotide sequence ID" value="NZ_CATNXO010000003.1"/>
</dbReference>
<comment type="caution">
    <text evidence="4">The sequence shown here is derived from an EMBL/GenBank/DDBJ whole genome shotgun (WGS) entry which is preliminary data.</text>
</comment>
<dbReference type="CDD" id="cd00761">
    <property type="entry name" value="Glyco_tranf_GTA_type"/>
    <property type="match status" value="1"/>
</dbReference>
<proteinExistence type="predicted"/>
<feature type="domain" description="Glycosyltransferase 2-like" evidence="3">
    <location>
        <begin position="7"/>
        <end position="130"/>
    </location>
</feature>
<dbReference type="AlphaFoldDB" id="A0AAW9KEP3"/>
<evidence type="ECO:0000256" key="1">
    <source>
        <dbReference type="ARBA" id="ARBA00022676"/>
    </source>
</evidence>
<name>A0AAW9KEP3_CLOPF</name>
<dbReference type="EMBL" id="WNUR01000006">
    <property type="protein sequence ID" value="MDZ7540523.1"/>
    <property type="molecule type" value="Genomic_DNA"/>
</dbReference>
<evidence type="ECO:0000259" key="3">
    <source>
        <dbReference type="Pfam" id="PF00535"/>
    </source>
</evidence>
<dbReference type="InterPro" id="IPR001173">
    <property type="entry name" value="Glyco_trans_2-like"/>
</dbReference>
<evidence type="ECO:0000313" key="5">
    <source>
        <dbReference type="Proteomes" id="UP001288944"/>
    </source>
</evidence>
<organism evidence="4 5">
    <name type="scientific">Clostridium perfringens</name>
    <dbReference type="NCBI Taxonomy" id="1502"/>
    <lineage>
        <taxon>Bacteria</taxon>
        <taxon>Bacillati</taxon>
        <taxon>Bacillota</taxon>
        <taxon>Clostridia</taxon>
        <taxon>Eubacteriales</taxon>
        <taxon>Clostridiaceae</taxon>
        <taxon>Clostridium</taxon>
    </lineage>
</organism>
<dbReference type="GO" id="GO:0016757">
    <property type="term" value="F:glycosyltransferase activity"/>
    <property type="evidence" value="ECO:0007669"/>
    <property type="project" value="UniProtKB-KW"/>
</dbReference>
<evidence type="ECO:0000256" key="2">
    <source>
        <dbReference type="ARBA" id="ARBA00022679"/>
    </source>
</evidence>
<dbReference type="SUPFAM" id="SSF53448">
    <property type="entry name" value="Nucleotide-diphospho-sugar transferases"/>
    <property type="match status" value="1"/>
</dbReference>